<evidence type="ECO:0000256" key="1">
    <source>
        <dbReference type="SAM" id="MobiDB-lite"/>
    </source>
</evidence>
<protein>
    <submittedName>
        <fullName evidence="3">Helix-turn-helix transcriptional regulator</fullName>
    </submittedName>
</protein>
<name>A0ABS2K1B3_9GAMM</name>
<evidence type="ECO:0000313" key="4">
    <source>
        <dbReference type="Proteomes" id="UP001430149"/>
    </source>
</evidence>
<gene>
    <name evidence="3" type="ORF">ISP19_06425</name>
</gene>
<dbReference type="Proteomes" id="UP001430149">
    <property type="component" value="Unassembled WGS sequence"/>
</dbReference>
<accession>A0ABS2K1B3</accession>
<dbReference type="Gene3D" id="1.10.260.40">
    <property type="entry name" value="lambda repressor-like DNA-binding domains"/>
    <property type="match status" value="1"/>
</dbReference>
<comment type="caution">
    <text evidence="3">The sequence shown here is derived from an EMBL/GenBank/DDBJ whole genome shotgun (WGS) entry which is preliminary data.</text>
</comment>
<evidence type="ECO:0000313" key="3">
    <source>
        <dbReference type="EMBL" id="MBM7125013.1"/>
    </source>
</evidence>
<organism evidence="3 4">
    <name type="scientific">Dyella flava</name>
    <dbReference type="NCBI Taxonomy" id="1920170"/>
    <lineage>
        <taxon>Bacteria</taxon>
        <taxon>Pseudomonadati</taxon>
        <taxon>Pseudomonadota</taxon>
        <taxon>Gammaproteobacteria</taxon>
        <taxon>Lysobacterales</taxon>
        <taxon>Rhodanobacteraceae</taxon>
        <taxon>Dyella</taxon>
    </lineage>
</organism>
<sequence length="115" mass="12708">MPKRTPPTYPAARRSIKALGERLRMARLRRKMTQSVMAERVGVSVPTLAKLEGGDPTISLATMIRVLSVLNLSSDLDRIAADDKLGRELQDAELSPPRPTRRRAVTHVPPTRGKS</sequence>
<feature type="domain" description="HTH cro/C1-type" evidence="2">
    <location>
        <begin position="23"/>
        <end position="76"/>
    </location>
</feature>
<evidence type="ECO:0000259" key="2">
    <source>
        <dbReference type="PROSITE" id="PS50943"/>
    </source>
</evidence>
<dbReference type="CDD" id="cd00093">
    <property type="entry name" value="HTH_XRE"/>
    <property type="match status" value="1"/>
</dbReference>
<dbReference type="Pfam" id="PF13560">
    <property type="entry name" value="HTH_31"/>
    <property type="match status" value="1"/>
</dbReference>
<keyword evidence="4" id="KW-1185">Reference proteome</keyword>
<dbReference type="PROSITE" id="PS50943">
    <property type="entry name" value="HTH_CROC1"/>
    <property type="match status" value="1"/>
</dbReference>
<reference evidence="3" key="1">
    <citation type="submission" date="2020-10" db="EMBL/GenBank/DDBJ databases">
        <title>Phylogeny of dyella-like bacteria.</title>
        <authorList>
            <person name="Fu J."/>
        </authorList>
    </citation>
    <scope>NUCLEOTIDE SEQUENCE</scope>
    <source>
        <strain evidence="3">DHOC52</strain>
    </source>
</reference>
<proteinExistence type="predicted"/>
<dbReference type="SUPFAM" id="SSF47413">
    <property type="entry name" value="lambda repressor-like DNA-binding domains"/>
    <property type="match status" value="1"/>
</dbReference>
<feature type="region of interest" description="Disordered" evidence="1">
    <location>
        <begin position="87"/>
        <end position="115"/>
    </location>
</feature>
<dbReference type="InterPro" id="IPR010982">
    <property type="entry name" value="Lambda_DNA-bd_dom_sf"/>
</dbReference>
<dbReference type="RefSeq" id="WP_204680530.1">
    <property type="nucleotide sequence ID" value="NZ_BSNR01000005.1"/>
</dbReference>
<dbReference type="SMART" id="SM00530">
    <property type="entry name" value="HTH_XRE"/>
    <property type="match status" value="1"/>
</dbReference>
<dbReference type="InterPro" id="IPR001387">
    <property type="entry name" value="Cro/C1-type_HTH"/>
</dbReference>
<dbReference type="EMBL" id="JADIKE010000030">
    <property type="protein sequence ID" value="MBM7125013.1"/>
    <property type="molecule type" value="Genomic_DNA"/>
</dbReference>